<feature type="transmembrane region" description="Helical" evidence="1">
    <location>
        <begin position="71"/>
        <end position="93"/>
    </location>
</feature>
<dbReference type="KEGG" id="vde:111255576"/>
<dbReference type="FunCoup" id="A0A7M7KXB1">
    <property type="interactions" value="53"/>
</dbReference>
<dbReference type="GO" id="GO:0015173">
    <property type="term" value="F:aromatic amino acid transmembrane transporter activity"/>
    <property type="evidence" value="ECO:0007669"/>
    <property type="project" value="TreeGrafter"/>
</dbReference>
<dbReference type="GO" id="GO:0016324">
    <property type="term" value="C:apical plasma membrane"/>
    <property type="evidence" value="ECO:0007669"/>
    <property type="project" value="TreeGrafter"/>
</dbReference>
<evidence type="ECO:0000313" key="3">
    <source>
        <dbReference type="EnsemblMetazoa" id="XP_022673410"/>
    </source>
</evidence>
<dbReference type="SMART" id="SM00642">
    <property type="entry name" value="Aamy"/>
    <property type="match status" value="1"/>
</dbReference>
<dbReference type="GO" id="GO:0015180">
    <property type="term" value="F:L-alanine transmembrane transporter activity"/>
    <property type="evidence" value="ECO:0007669"/>
    <property type="project" value="TreeGrafter"/>
</dbReference>
<keyword evidence="1" id="KW-0472">Membrane</keyword>
<accession>A0A7M7KXB1</accession>
<dbReference type="InterPro" id="IPR042280">
    <property type="entry name" value="SLC3A2"/>
</dbReference>
<dbReference type="EnsemblMetazoa" id="XM_022817676">
    <property type="protein sequence ID" value="XP_022673411"/>
    <property type="gene ID" value="LOC111255576"/>
</dbReference>
<protein>
    <recommendedName>
        <fullName evidence="2">Glycosyl hydrolase family 13 catalytic domain-containing protein</fullName>
    </recommendedName>
</protein>
<dbReference type="OrthoDB" id="1740265at2759"/>
<dbReference type="InterPro" id="IPR006047">
    <property type="entry name" value="GH13_cat_dom"/>
</dbReference>
<dbReference type="RefSeq" id="XP_022673410.1">
    <property type="nucleotide sequence ID" value="XM_022817675.1"/>
</dbReference>
<dbReference type="RefSeq" id="XP_022673411.1">
    <property type="nucleotide sequence ID" value="XM_022817676.1"/>
</dbReference>
<keyword evidence="1" id="KW-0812">Transmembrane</keyword>
<dbReference type="Gene3D" id="2.60.40.1180">
    <property type="entry name" value="Golgi alpha-mannosidase II"/>
    <property type="match status" value="1"/>
</dbReference>
<dbReference type="GO" id="GO:0016323">
    <property type="term" value="C:basolateral plasma membrane"/>
    <property type="evidence" value="ECO:0007669"/>
    <property type="project" value="TreeGrafter"/>
</dbReference>
<dbReference type="EnsemblMetazoa" id="XM_022817677">
    <property type="protein sequence ID" value="XP_022673412"/>
    <property type="gene ID" value="LOC111255576"/>
</dbReference>
<dbReference type="GO" id="GO:1904273">
    <property type="term" value="P:L-alanine import across plasma membrane"/>
    <property type="evidence" value="ECO:0007669"/>
    <property type="project" value="TreeGrafter"/>
</dbReference>
<dbReference type="GeneID" id="111255576"/>
<dbReference type="GO" id="GO:0015190">
    <property type="term" value="F:L-leucine transmembrane transporter activity"/>
    <property type="evidence" value="ECO:0007669"/>
    <property type="project" value="TreeGrafter"/>
</dbReference>
<dbReference type="Pfam" id="PF16028">
    <property type="entry name" value="SLC3A2_N"/>
    <property type="match status" value="1"/>
</dbReference>
<keyword evidence="4" id="KW-1185">Reference proteome</keyword>
<evidence type="ECO:0000256" key="1">
    <source>
        <dbReference type="SAM" id="Phobius"/>
    </source>
</evidence>
<dbReference type="GO" id="GO:1903801">
    <property type="term" value="P:L-leucine import across plasma membrane"/>
    <property type="evidence" value="ECO:0007669"/>
    <property type="project" value="TreeGrafter"/>
</dbReference>
<evidence type="ECO:0000313" key="4">
    <source>
        <dbReference type="Proteomes" id="UP000594260"/>
    </source>
</evidence>
<dbReference type="Gene3D" id="3.20.20.80">
    <property type="entry name" value="Glycosidases"/>
    <property type="match status" value="1"/>
</dbReference>
<dbReference type="GO" id="GO:0015823">
    <property type="term" value="P:phenylalanine transport"/>
    <property type="evidence" value="ECO:0007669"/>
    <property type="project" value="TreeGrafter"/>
</dbReference>
<dbReference type="EnsemblMetazoa" id="XM_022817675">
    <property type="protein sequence ID" value="XP_022673410"/>
    <property type="gene ID" value="LOC111255576"/>
</dbReference>
<dbReference type="InterPro" id="IPR013780">
    <property type="entry name" value="Glyco_hydro_b"/>
</dbReference>
<proteinExistence type="predicted"/>
<dbReference type="InParanoid" id="A0A7M7KXB1"/>
<evidence type="ECO:0000259" key="2">
    <source>
        <dbReference type="SMART" id="SM00642"/>
    </source>
</evidence>
<name>A0A7M7KXB1_VARDE</name>
<dbReference type="PANTHER" id="PTHR46673">
    <property type="entry name" value="4F2 CELL-SURFACE ANTIGEN HEAVY CHAIN"/>
    <property type="match status" value="1"/>
</dbReference>
<dbReference type="GO" id="GO:0005975">
    <property type="term" value="P:carbohydrate metabolic process"/>
    <property type="evidence" value="ECO:0007669"/>
    <property type="project" value="InterPro"/>
</dbReference>
<keyword evidence="1" id="KW-1133">Transmembrane helix</keyword>
<feature type="domain" description="Glycosyl hydrolase family 13 catalytic" evidence="2">
    <location>
        <begin position="113"/>
        <end position="400"/>
    </location>
</feature>
<reference evidence="3" key="1">
    <citation type="submission" date="2021-01" db="UniProtKB">
        <authorList>
            <consortium name="EnsemblMetazoa"/>
        </authorList>
    </citation>
    <scope>IDENTIFICATION</scope>
</reference>
<dbReference type="Proteomes" id="UP000594260">
    <property type="component" value="Unplaced"/>
</dbReference>
<organism evidence="3 4">
    <name type="scientific">Varroa destructor</name>
    <name type="common">Honeybee mite</name>
    <dbReference type="NCBI Taxonomy" id="109461"/>
    <lineage>
        <taxon>Eukaryota</taxon>
        <taxon>Metazoa</taxon>
        <taxon>Ecdysozoa</taxon>
        <taxon>Arthropoda</taxon>
        <taxon>Chelicerata</taxon>
        <taxon>Arachnida</taxon>
        <taxon>Acari</taxon>
        <taxon>Parasitiformes</taxon>
        <taxon>Mesostigmata</taxon>
        <taxon>Gamasina</taxon>
        <taxon>Dermanyssoidea</taxon>
        <taxon>Varroidae</taxon>
        <taxon>Varroa</taxon>
    </lineage>
</organism>
<dbReference type="PANTHER" id="PTHR46673:SF1">
    <property type="entry name" value="4F2 CELL-SURFACE ANTIGEN HEAVY CHAIN"/>
    <property type="match status" value="1"/>
</dbReference>
<sequence>MSDLKELDDIDEKSKLNTEGDNAKIKFQTSNNGEAKLEMPDSGNVSYQCGLTKEELMRYANDPFWIAMRRIFFVLFWLLWTAMLVGAVAIIIMTPGCAKPEEPEWYETSSVYELRVDEFKDGDGDQKSDLAGVKEKLSYFEEISVSAIVLDGLYDKNSPKIIRPNLGSFLDIAEIAKAQKILLKIPMSQVDLTTEEKQGEFVDVLDFWLGKGVAGFVFDEIELLPNSLDLKKLTQQWYDSVSRFNPEDFPRVSILSSYKPLDELELCNQTHMVLNYKPLVLGRNYKPQDLLHVLESTAKKNRTRLCRSNLVLGNGDIKPLTTRLEQAERDRLLIFSLLADATPFLYFGDEYGKNDENLPDELQRNHGKTPQSMQWKIVEDFKSQKSNNFFQVFTKTAKLRKAECSIRMGETSLQIIGENIVAMSRIKKGDPSIAVVTNFGSSTEQVDITSLNERIPETGQIEIVSSISDKHKQRVLLKKLDVGAQETIVIQFVPK</sequence>
<dbReference type="RefSeq" id="XP_022673412.1">
    <property type="nucleotide sequence ID" value="XM_022817677.1"/>
</dbReference>
<dbReference type="InterPro" id="IPR017853">
    <property type="entry name" value="GH"/>
</dbReference>
<dbReference type="AlphaFoldDB" id="A0A7M7KXB1"/>
<dbReference type="SUPFAM" id="SSF51445">
    <property type="entry name" value="(Trans)glycosidases"/>
    <property type="match status" value="1"/>
</dbReference>
<dbReference type="InterPro" id="IPR031984">
    <property type="entry name" value="SLC3A2_N"/>
</dbReference>